<evidence type="ECO:0000259" key="1">
    <source>
        <dbReference type="SMART" id="SM00479"/>
    </source>
</evidence>
<protein>
    <recommendedName>
        <fullName evidence="1">Exonuclease domain-containing protein</fullName>
    </recommendedName>
</protein>
<feature type="domain" description="Exonuclease" evidence="1">
    <location>
        <begin position="1"/>
        <end position="192"/>
    </location>
</feature>
<dbReference type="Pfam" id="PF00929">
    <property type="entry name" value="RNase_T"/>
    <property type="match status" value="1"/>
</dbReference>
<dbReference type="CDD" id="cd06127">
    <property type="entry name" value="DEDDh"/>
    <property type="match status" value="1"/>
</dbReference>
<proteinExistence type="predicted"/>
<organism evidence="2">
    <name type="scientific">viral metagenome</name>
    <dbReference type="NCBI Taxonomy" id="1070528"/>
    <lineage>
        <taxon>unclassified sequences</taxon>
        <taxon>metagenomes</taxon>
        <taxon>organismal metagenomes</taxon>
    </lineage>
</organism>
<dbReference type="InterPro" id="IPR036397">
    <property type="entry name" value="RNaseH_sf"/>
</dbReference>
<dbReference type="SMART" id="SM00479">
    <property type="entry name" value="EXOIII"/>
    <property type="match status" value="1"/>
</dbReference>
<evidence type="ECO:0000313" key="2">
    <source>
        <dbReference type="EMBL" id="QHT77011.1"/>
    </source>
</evidence>
<dbReference type="InterPro" id="IPR012337">
    <property type="entry name" value="RNaseH-like_sf"/>
</dbReference>
<dbReference type="Gene3D" id="3.30.420.10">
    <property type="entry name" value="Ribonuclease H-like superfamily/Ribonuclease H"/>
    <property type="match status" value="1"/>
</dbReference>
<accession>A0A6C0H8T2</accession>
<reference evidence="2" key="1">
    <citation type="journal article" date="2020" name="Nature">
        <title>Giant virus diversity and host interactions through global metagenomics.</title>
        <authorList>
            <person name="Schulz F."/>
            <person name="Roux S."/>
            <person name="Paez-Espino D."/>
            <person name="Jungbluth S."/>
            <person name="Walsh D.A."/>
            <person name="Denef V.J."/>
            <person name="McMahon K.D."/>
            <person name="Konstantinidis K.T."/>
            <person name="Eloe-Fadrosh E.A."/>
            <person name="Kyrpides N.C."/>
            <person name="Woyke T."/>
        </authorList>
    </citation>
    <scope>NUCLEOTIDE SEQUENCE</scope>
    <source>
        <strain evidence="2">GVMAG-M-3300023179-82</strain>
    </source>
</reference>
<dbReference type="SUPFAM" id="SSF53098">
    <property type="entry name" value="Ribonuclease H-like"/>
    <property type="match status" value="1"/>
</dbReference>
<dbReference type="InterPro" id="IPR013520">
    <property type="entry name" value="Ribonucl_H"/>
</dbReference>
<dbReference type="GO" id="GO:0003676">
    <property type="term" value="F:nucleic acid binding"/>
    <property type="evidence" value="ECO:0007669"/>
    <property type="project" value="InterPro"/>
</dbReference>
<name>A0A6C0H8T2_9ZZZZ</name>
<dbReference type="EMBL" id="MN739915">
    <property type="protein sequence ID" value="QHT77011.1"/>
    <property type="molecule type" value="Genomic_DNA"/>
</dbReference>
<sequence>MALIIDIETTGLPNRKGLKFGVNPSYLDNTKYDNCRIVQISYMLCDNTLEKIQLTDNIITVDFNIPNSNFYGISNHISINLGVKFNLYCDDLKKIINKCSHIISHNVDFDINVIKNELYRINKNDIIDEINKKKLICTMKEMKNIMNCYKYPSLKELYKYATKKDITNEHNSKHDVINLHEALLLLYQNNIFIINDIINYDKIEINNIKSNENILDLNKLKLIQLKSKCKEYGLTCYSRLNKGQLIKLLNESNKLL</sequence>
<dbReference type="AlphaFoldDB" id="A0A6C0H8T2"/>